<gene>
    <name evidence="1" type="ORF">LuPra_05988</name>
</gene>
<accession>A0A143PWS2</accession>
<reference evidence="2" key="2">
    <citation type="submission" date="2016-04" db="EMBL/GenBank/DDBJ databases">
        <title>First Complete Genome Sequence of a Subdivision 6 Acidobacterium.</title>
        <authorList>
            <person name="Huang S."/>
            <person name="Vieira S."/>
            <person name="Bunk B."/>
            <person name="Riedel T."/>
            <person name="Sproeer C."/>
            <person name="Overmann J."/>
        </authorList>
    </citation>
    <scope>NUCLEOTIDE SEQUENCE [LARGE SCALE GENOMIC DNA]</scope>
    <source>
        <strain evidence="2">DSM 100886 HEG_-6_39</strain>
    </source>
</reference>
<dbReference type="Proteomes" id="UP000076079">
    <property type="component" value="Chromosome"/>
</dbReference>
<evidence type="ECO:0000313" key="1">
    <source>
        <dbReference type="EMBL" id="AMY12706.1"/>
    </source>
</evidence>
<proteinExistence type="predicted"/>
<dbReference type="KEGG" id="abac:LuPra_05988"/>
<sequence length="51" mass="5870">MPDENANHKCAHPSCVCEIPTTEKYCSDYCKSAPETEFRCYCQHPDCRKAQ</sequence>
<evidence type="ECO:0000313" key="2">
    <source>
        <dbReference type="Proteomes" id="UP000076079"/>
    </source>
</evidence>
<protein>
    <recommendedName>
        <fullName evidence="3">Metallothionein</fullName>
    </recommendedName>
</protein>
<dbReference type="AlphaFoldDB" id="A0A143PWS2"/>
<name>A0A143PWS2_LUTPR</name>
<evidence type="ECO:0008006" key="3">
    <source>
        <dbReference type="Google" id="ProtNLM"/>
    </source>
</evidence>
<reference evidence="1 2" key="1">
    <citation type="journal article" date="2016" name="Genome Announc.">
        <title>First Complete Genome Sequence of a Subdivision 6 Acidobacterium Strain.</title>
        <authorList>
            <person name="Huang S."/>
            <person name="Vieira S."/>
            <person name="Bunk B."/>
            <person name="Riedel T."/>
            <person name="Sproer C."/>
            <person name="Overmann J."/>
        </authorList>
    </citation>
    <scope>NUCLEOTIDE SEQUENCE [LARGE SCALE GENOMIC DNA]</scope>
    <source>
        <strain evidence="2">DSM 100886 HEG_-6_39</strain>
    </source>
</reference>
<keyword evidence="2" id="KW-1185">Reference proteome</keyword>
<organism evidence="1 2">
    <name type="scientific">Luteitalea pratensis</name>
    <dbReference type="NCBI Taxonomy" id="1855912"/>
    <lineage>
        <taxon>Bacteria</taxon>
        <taxon>Pseudomonadati</taxon>
        <taxon>Acidobacteriota</taxon>
        <taxon>Vicinamibacteria</taxon>
        <taxon>Vicinamibacterales</taxon>
        <taxon>Vicinamibacteraceae</taxon>
        <taxon>Luteitalea</taxon>
    </lineage>
</organism>
<dbReference type="EMBL" id="CP015136">
    <property type="protein sequence ID" value="AMY12706.1"/>
    <property type="molecule type" value="Genomic_DNA"/>
</dbReference>